<dbReference type="Proteomes" id="UP000307749">
    <property type="component" value="Unassembled WGS sequence"/>
</dbReference>
<name>A0A4S3KDH2_9GAMM</name>
<keyword evidence="3" id="KW-1185">Reference proteome</keyword>
<dbReference type="SUPFAM" id="SSF47616">
    <property type="entry name" value="GST C-terminal domain-like"/>
    <property type="match status" value="1"/>
</dbReference>
<proteinExistence type="predicted"/>
<dbReference type="InterPro" id="IPR036249">
    <property type="entry name" value="Thioredoxin-like_sf"/>
</dbReference>
<dbReference type="STRING" id="993689.GCA_002077135_02598"/>
<dbReference type="EMBL" id="MWQO01000077">
    <property type="protein sequence ID" value="THD06543.1"/>
    <property type="molecule type" value="Genomic_DNA"/>
</dbReference>
<dbReference type="PROSITE" id="PS51354">
    <property type="entry name" value="GLUTAREDOXIN_2"/>
    <property type="match status" value="1"/>
</dbReference>
<dbReference type="Gene3D" id="3.40.30.10">
    <property type="entry name" value="Glutaredoxin"/>
    <property type="match status" value="1"/>
</dbReference>
<dbReference type="Gene3D" id="1.20.1050.10">
    <property type="match status" value="1"/>
</dbReference>
<sequence>MQLYLSPTSPFARKVKVALLEMDLPFEEIRVDPWATPPALAAVNPLSQVPTLVSDTGLALGNSDTILAWLMSTHPNPGLLPVTAPEHASALRHGAIAQGMLEATVQIVLERRRTPGQQSAALIERRKASLQRSVAALEHEFTASRATFPLDAIGVAVALAYLDFRLPEYHWRKDAMRLSAWQIWAAARASMQASAPPA</sequence>
<evidence type="ECO:0000313" key="2">
    <source>
        <dbReference type="EMBL" id="THD06543.1"/>
    </source>
</evidence>
<evidence type="ECO:0000259" key="1">
    <source>
        <dbReference type="PROSITE" id="PS50404"/>
    </source>
</evidence>
<feature type="domain" description="GST N-terminal" evidence="1">
    <location>
        <begin position="1"/>
        <end position="78"/>
    </location>
</feature>
<dbReference type="InterPro" id="IPR036282">
    <property type="entry name" value="Glutathione-S-Trfase_C_sf"/>
</dbReference>
<organism evidence="2 3">
    <name type="scientific">Metallibacterium scheffleri</name>
    <dbReference type="NCBI Taxonomy" id="993689"/>
    <lineage>
        <taxon>Bacteria</taxon>
        <taxon>Pseudomonadati</taxon>
        <taxon>Pseudomonadota</taxon>
        <taxon>Gammaproteobacteria</taxon>
        <taxon>Lysobacterales</taxon>
        <taxon>Rhodanobacteraceae</taxon>
        <taxon>Metallibacterium</taxon>
    </lineage>
</organism>
<dbReference type="SUPFAM" id="SSF52833">
    <property type="entry name" value="Thioredoxin-like"/>
    <property type="match status" value="1"/>
</dbReference>
<dbReference type="RefSeq" id="WP_081128320.1">
    <property type="nucleotide sequence ID" value="NZ_LDOS01000002.1"/>
</dbReference>
<dbReference type="InterPro" id="IPR004045">
    <property type="entry name" value="Glutathione_S-Trfase_N"/>
</dbReference>
<dbReference type="PANTHER" id="PTHR44051:SF8">
    <property type="entry name" value="GLUTATHIONE S-TRANSFERASE GSTA"/>
    <property type="match status" value="1"/>
</dbReference>
<accession>A0A4S3KDH2</accession>
<reference evidence="2 3" key="1">
    <citation type="submission" date="2017-02" db="EMBL/GenBank/DDBJ databases">
        <title>Whole genome sequencing of Metallibacterium scheffleri DSM 24874 (T).</title>
        <authorList>
            <person name="Kumar S."/>
            <person name="Patil P."/>
            <person name="Patil P.B."/>
        </authorList>
    </citation>
    <scope>NUCLEOTIDE SEQUENCE [LARGE SCALE GENOMIC DNA]</scope>
    <source>
        <strain evidence="2 3">DSM 24874</strain>
    </source>
</reference>
<dbReference type="PROSITE" id="PS50404">
    <property type="entry name" value="GST_NTER"/>
    <property type="match status" value="1"/>
</dbReference>
<dbReference type="Pfam" id="PF13417">
    <property type="entry name" value="GST_N_3"/>
    <property type="match status" value="1"/>
</dbReference>
<comment type="caution">
    <text evidence="2">The sequence shown here is derived from an EMBL/GenBank/DDBJ whole genome shotgun (WGS) entry which is preliminary data.</text>
</comment>
<gene>
    <name evidence="2" type="ORF">B1806_15930</name>
</gene>
<dbReference type="AlphaFoldDB" id="A0A4S3KDH2"/>
<evidence type="ECO:0000313" key="3">
    <source>
        <dbReference type="Proteomes" id="UP000307749"/>
    </source>
</evidence>
<dbReference type="PANTHER" id="PTHR44051">
    <property type="entry name" value="GLUTATHIONE S-TRANSFERASE-RELATED"/>
    <property type="match status" value="1"/>
</dbReference>
<dbReference type="OrthoDB" id="8634103at2"/>
<protein>
    <recommendedName>
        <fullName evidence="1">GST N-terminal domain-containing protein</fullName>
    </recommendedName>
</protein>